<reference evidence="3 4" key="1">
    <citation type="journal article" date="2011" name="Stand. Genomic Sci.">
        <title>Complete genome sequence of Haliscomenobacter hydrossis type strain (O).</title>
        <authorList>
            <consortium name="US DOE Joint Genome Institute (JGI-PGF)"/>
            <person name="Daligault H."/>
            <person name="Lapidus A."/>
            <person name="Zeytun A."/>
            <person name="Nolan M."/>
            <person name="Lucas S."/>
            <person name="Del Rio T.G."/>
            <person name="Tice H."/>
            <person name="Cheng J.F."/>
            <person name="Tapia R."/>
            <person name="Han C."/>
            <person name="Goodwin L."/>
            <person name="Pitluck S."/>
            <person name="Liolios K."/>
            <person name="Pagani I."/>
            <person name="Ivanova N."/>
            <person name="Huntemann M."/>
            <person name="Mavromatis K."/>
            <person name="Mikhailova N."/>
            <person name="Pati A."/>
            <person name="Chen A."/>
            <person name="Palaniappan K."/>
            <person name="Land M."/>
            <person name="Hauser L."/>
            <person name="Brambilla E.M."/>
            <person name="Rohde M."/>
            <person name="Verbarg S."/>
            <person name="Goker M."/>
            <person name="Bristow J."/>
            <person name="Eisen J.A."/>
            <person name="Markowitz V."/>
            <person name="Hugenholtz P."/>
            <person name="Kyrpides N.C."/>
            <person name="Klenk H.P."/>
            <person name="Woyke T."/>
        </authorList>
    </citation>
    <scope>NUCLEOTIDE SEQUENCE [LARGE SCALE GENOMIC DNA]</scope>
    <source>
        <strain evidence="4">ATCC 27775 / DSM 1100 / LMG 10767 / O</strain>
    </source>
</reference>
<evidence type="ECO:0000256" key="2">
    <source>
        <dbReference type="ARBA" id="ARBA00022801"/>
    </source>
</evidence>
<dbReference type="AlphaFoldDB" id="F4L0S6"/>
<dbReference type="OrthoDB" id="9802627at2"/>
<dbReference type="Gene3D" id="3.40.710.10">
    <property type="entry name" value="DD-peptidase/beta-lactamase superfamily"/>
    <property type="match status" value="2"/>
</dbReference>
<evidence type="ECO:0000313" key="3">
    <source>
        <dbReference type="EMBL" id="AEE50530.1"/>
    </source>
</evidence>
<dbReference type="eggNOG" id="COG2027">
    <property type="taxonomic scope" value="Bacteria"/>
</dbReference>
<dbReference type="GO" id="GO:0006508">
    <property type="term" value="P:proteolysis"/>
    <property type="evidence" value="ECO:0007669"/>
    <property type="project" value="InterPro"/>
</dbReference>
<name>F4L0S6_HALH1</name>
<dbReference type="InterPro" id="IPR000667">
    <property type="entry name" value="Peptidase_S13"/>
</dbReference>
<dbReference type="PANTHER" id="PTHR30023:SF0">
    <property type="entry name" value="PENICILLIN-SENSITIVE CARBOXYPEPTIDASE A"/>
    <property type="match status" value="1"/>
</dbReference>
<dbReference type="InterPro" id="IPR012338">
    <property type="entry name" value="Beta-lactam/transpept-like"/>
</dbReference>
<protein>
    <submittedName>
        <fullName evidence="3">Peptidase S13 D-Ala-D-Ala carboxypeptidase C</fullName>
    </submittedName>
</protein>
<dbReference type="PANTHER" id="PTHR30023">
    <property type="entry name" value="D-ALANYL-D-ALANINE CARBOXYPEPTIDASE"/>
    <property type="match status" value="1"/>
</dbReference>
<keyword evidence="3" id="KW-0121">Carboxypeptidase</keyword>
<gene>
    <name evidence="3" type="ordered locus">Halhy_2661</name>
</gene>
<dbReference type="SUPFAM" id="SSF56601">
    <property type="entry name" value="beta-lactamase/transpeptidase-like"/>
    <property type="match status" value="1"/>
</dbReference>
<dbReference type="GO" id="GO:0004185">
    <property type="term" value="F:serine-type carboxypeptidase activity"/>
    <property type="evidence" value="ECO:0007669"/>
    <property type="project" value="InterPro"/>
</dbReference>
<dbReference type="HOGENOM" id="CLU_017692_1_2_10"/>
<dbReference type="RefSeq" id="WP_013765078.1">
    <property type="nucleotide sequence ID" value="NC_015510.1"/>
</dbReference>
<dbReference type="GO" id="GO:0000270">
    <property type="term" value="P:peptidoglycan metabolic process"/>
    <property type="evidence" value="ECO:0007669"/>
    <property type="project" value="TreeGrafter"/>
</dbReference>
<proteinExistence type="inferred from homology"/>
<accession>F4L0S6</accession>
<dbReference type="EMBL" id="CP002691">
    <property type="protein sequence ID" value="AEE50530.1"/>
    <property type="molecule type" value="Genomic_DNA"/>
</dbReference>
<reference key="2">
    <citation type="submission" date="2011-04" db="EMBL/GenBank/DDBJ databases">
        <title>Complete sequence of chromosome of Haliscomenobacter hydrossis DSM 1100.</title>
        <authorList>
            <consortium name="US DOE Joint Genome Institute (JGI-PGF)"/>
            <person name="Lucas S."/>
            <person name="Han J."/>
            <person name="Lapidus A."/>
            <person name="Bruce D."/>
            <person name="Goodwin L."/>
            <person name="Pitluck S."/>
            <person name="Peters L."/>
            <person name="Kyrpides N."/>
            <person name="Mavromatis K."/>
            <person name="Ivanova N."/>
            <person name="Ovchinnikova G."/>
            <person name="Pagani I."/>
            <person name="Daligault H."/>
            <person name="Detter J.C."/>
            <person name="Han C."/>
            <person name="Land M."/>
            <person name="Hauser L."/>
            <person name="Markowitz V."/>
            <person name="Cheng J.-F."/>
            <person name="Hugenholtz P."/>
            <person name="Woyke T."/>
            <person name="Wu D."/>
            <person name="Verbarg S."/>
            <person name="Frueling A."/>
            <person name="Brambilla E."/>
            <person name="Klenk H.-P."/>
            <person name="Eisen J.A."/>
        </authorList>
    </citation>
    <scope>NUCLEOTIDE SEQUENCE</scope>
    <source>
        <strain>DSM 1100</strain>
    </source>
</reference>
<dbReference type="Pfam" id="PF02113">
    <property type="entry name" value="Peptidase_S13"/>
    <property type="match status" value="1"/>
</dbReference>
<organism evidence="3 4">
    <name type="scientific">Haliscomenobacter hydrossis (strain ATCC 27775 / DSM 1100 / LMG 10767 / O)</name>
    <dbReference type="NCBI Taxonomy" id="760192"/>
    <lineage>
        <taxon>Bacteria</taxon>
        <taxon>Pseudomonadati</taxon>
        <taxon>Bacteroidota</taxon>
        <taxon>Saprospiria</taxon>
        <taxon>Saprospirales</taxon>
        <taxon>Haliscomenobacteraceae</taxon>
        <taxon>Haliscomenobacter</taxon>
    </lineage>
</organism>
<dbReference type="PRINTS" id="PR00922">
    <property type="entry name" value="DADACBPTASE3"/>
</dbReference>
<sequence length="448" mass="51333">MRNLFTKITTFFLLFALCLPLNIFGQALTKIQQQALDKLVLQSPIFARHFYGFALYDPNGKLTLFQKDADKFFTPASNTKIFTLYTALKVLKDSLPVLRYTKEGAFTIFQGMGNPMFLHPLFAQDSVAWNFLNQEKGYLAFSASNFKDERFGNGWAWNDFRDDYQAEKGSFPIYGNLARFQLDSSSKKWRTMPAYFLSTLEYDPTNSSTRPEILREEHDGHFLYNAACLSAASVNITTPFKYRPHLVCELLSDTLKRKVQVWNPPVLSNTWSTLSTPLPDTLLHLFMQESDNYIAEQLLLSTSARLFGDLDINRTIEHAQRSILGSNPDGMVWVDGSGLSRYNLFSPRTIVSTLEKLYQEYPSDRLFRIFPAGGVSGTIKEWYKGKDGKPYVFAKTGTLSNNHCLSGYVRTNKGRVLIFSFMHNHYLGSATPIRREMQKILEWVRDNL</sequence>
<dbReference type="STRING" id="760192.Halhy_2661"/>
<comment type="similarity">
    <text evidence="1">Belongs to the peptidase S13 family.</text>
</comment>
<evidence type="ECO:0000256" key="1">
    <source>
        <dbReference type="ARBA" id="ARBA00006096"/>
    </source>
</evidence>
<dbReference type="KEGG" id="hhy:Halhy_2661"/>
<dbReference type="Proteomes" id="UP000008461">
    <property type="component" value="Chromosome"/>
</dbReference>
<evidence type="ECO:0000313" key="4">
    <source>
        <dbReference type="Proteomes" id="UP000008461"/>
    </source>
</evidence>
<keyword evidence="4" id="KW-1185">Reference proteome</keyword>
<keyword evidence="2" id="KW-0378">Hydrolase</keyword>
<keyword evidence="3" id="KW-0645">Protease</keyword>